<evidence type="ECO:0000256" key="5">
    <source>
        <dbReference type="ARBA" id="ARBA00035201"/>
    </source>
</evidence>
<dbReference type="RefSeq" id="WP_100313443.1">
    <property type="nucleotide sequence ID" value="NZ_PGFG01000001.1"/>
</dbReference>
<keyword evidence="10" id="KW-1185">Reference proteome</keyword>
<evidence type="ECO:0000256" key="7">
    <source>
        <dbReference type="RuleBase" id="RU003877"/>
    </source>
</evidence>
<dbReference type="PANTHER" id="PTHR11545:SF2">
    <property type="entry name" value="LARGE RIBOSOMAL SUBUNIT PROTEIN UL13M"/>
    <property type="match status" value="1"/>
</dbReference>
<dbReference type="GO" id="GO:0006412">
    <property type="term" value="P:translation"/>
    <property type="evidence" value="ECO:0007669"/>
    <property type="project" value="UniProtKB-UniRule"/>
</dbReference>
<dbReference type="GO" id="GO:0003729">
    <property type="term" value="F:mRNA binding"/>
    <property type="evidence" value="ECO:0007669"/>
    <property type="project" value="TreeGrafter"/>
</dbReference>
<dbReference type="CDD" id="cd00392">
    <property type="entry name" value="Ribosomal_L13"/>
    <property type="match status" value="1"/>
</dbReference>
<accession>A0A2M9CS60</accession>
<dbReference type="GO" id="GO:0017148">
    <property type="term" value="P:negative regulation of translation"/>
    <property type="evidence" value="ECO:0007669"/>
    <property type="project" value="TreeGrafter"/>
</dbReference>
<organism evidence="9 10">
    <name type="scientific">Thermoflavifilum aggregans</name>
    <dbReference type="NCBI Taxonomy" id="454188"/>
    <lineage>
        <taxon>Bacteria</taxon>
        <taxon>Pseudomonadati</taxon>
        <taxon>Bacteroidota</taxon>
        <taxon>Chitinophagia</taxon>
        <taxon>Chitinophagales</taxon>
        <taxon>Chitinophagaceae</taxon>
        <taxon>Thermoflavifilum</taxon>
    </lineage>
</organism>
<dbReference type="Gene3D" id="3.90.1180.10">
    <property type="entry name" value="Ribosomal protein L13"/>
    <property type="match status" value="1"/>
</dbReference>
<dbReference type="InterPro" id="IPR023563">
    <property type="entry name" value="Ribosomal_uL13_CS"/>
</dbReference>
<evidence type="ECO:0000256" key="3">
    <source>
        <dbReference type="ARBA" id="ARBA00022980"/>
    </source>
</evidence>
<dbReference type="Pfam" id="PF00572">
    <property type="entry name" value="Ribosomal_L13"/>
    <property type="match status" value="1"/>
</dbReference>
<dbReference type="Proteomes" id="UP000230000">
    <property type="component" value="Unassembled WGS sequence"/>
</dbReference>
<dbReference type="PIRSF" id="PIRSF002181">
    <property type="entry name" value="Ribosomal_L13"/>
    <property type="match status" value="1"/>
</dbReference>
<protein>
    <recommendedName>
        <fullName evidence="5 6">Large ribosomal subunit protein uL13</fullName>
    </recommendedName>
</protein>
<dbReference type="EMBL" id="PGFG01000001">
    <property type="protein sequence ID" value="PJJ74744.1"/>
    <property type="molecule type" value="Genomic_DNA"/>
</dbReference>
<evidence type="ECO:0000313" key="9">
    <source>
        <dbReference type="EMBL" id="PJJ74744.1"/>
    </source>
</evidence>
<keyword evidence="3 6" id="KW-0689">Ribosomal protein</keyword>
<dbReference type="AlphaFoldDB" id="A0A2M9CS60"/>
<dbReference type="PANTHER" id="PTHR11545">
    <property type="entry name" value="RIBOSOMAL PROTEIN L13"/>
    <property type="match status" value="1"/>
</dbReference>
<comment type="subunit">
    <text evidence="2 6">Part of the 50S ribosomal subunit.</text>
</comment>
<dbReference type="NCBIfam" id="TIGR01066">
    <property type="entry name" value="rplM_bact"/>
    <property type="match status" value="1"/>
</dbReference>
<dbReference type="GO" id="GO:0003735">
    <property type="term" value="F:structural constituent of ribosome"/>
    <property type="evidence" value="ECO:0007669"/>
    <property type="project" value="InterPro"/>
</dbReference>
<dbReference type="InterPro" id="IPR036899">
    <property type="entry name" value="Ribosomal_uL13_sf"/>
</dbReference>
<dbReference type="GO" id="GO:0022625">
    <property type="term" value="C:cytosolic large ribosomal subunit"/>
    <property type="evidence" value="ECO:0007669"/>
    <property type="project" value="TreeGrafter"/>
</dbReference>
<keyword evidence="4 6" id="KW-0687">Ribonucleoprotein</keyword>
<evidence type="ECO:0000256" key="2">
    <source>
        <dbReference type="ARBA" id="ARBA00011838"/>
    </source>
</evidence>
<name>A0A2M9CS60_9BACT</name>
<proteinExistence type="inferred from homology"/>
<comment type="similarity">
    <text evidence="1 6 7">Belongs to the universal ribosomal protein uL13 family.</text>
</comment>
<evidence type="ECO:0000256" key="4">
    <source>
        <dbReference type="ARBA" id="ARBA00023274"/>
    </source>
</evidence>
<comment type="function">
    <text evidence="6 8">This protein is one of the early assembly proteins of the 50S ribosomal subunit, although it is not seen to bind rRNA by itself. It is important during the early stages of 50S assembly.</text>
</comment>
<dbReference type="FunFam" id="3.90.1180.10:FF:000001">
    <property type="entry name" value="50S ribosomal protein L13"/>
    <property type="match status" value="1"/>
</dbReference>
<evidence type="ECO:0000256" key="1">
    <source>
        <dbReference type="ARBA" id="ARBA00006227"/>
    </source>
</evidence>
<dbReference type="OrthoDB" id="9801330at2"/>
<dbReference type="HAMAP" id="MF_01366">
    <property type="entry name" value="Ribosomal_uL13"/>
    <property type="match status" value="1"/>
</dbReference>
<reference evidence="9 10" key="1">
    <citation type="submission" date="2017-11" db="EMBL/GenBank/DDBJ databases">
        <title>Genomic Encyclopedia of Archaeal and Bacterial Type Strains, Phase II (KMG-II): From Individual Species to Whole Genera.</title>
        <authorList>
            <person name="Goeker M."/>
        </authorList>
    </citation>
    <scope>NUCLEOTIDE SEQUENCE [LARGE SCALE GENOMIC DNA]</scope>
    <source>
        <strain evidence="9 10">DSM 27268</strain>
    </source>
</reference>
<gene>
    <name evidence="6 8" type="primary">rplM</name>
    <name evidence="9" type="ORF">BXY57_0306</name>
</gene>
<dbReference type="SUPFAM" id="SSF52161">
    <property type="entry name" value="Ribosomal protein L13"/>
    <property type="match status" value="1"/>
</dbReference>
<dbReference type="PROSITE" id="PS00783">
    <property type="entry name" value="RIBOSOMAL_L13"/>
    <property type="match status" value="1"/>
</dbReference>
<evidence type="ECO:0000256" key="6">
    <source>
        <dbReference type="HAMAP-Rule" id="MF_01366"/>
    </source>
</evidence>
<evidence type="ECO:0000256" key="8">
    <source>
        <dbReference type="RuleBase" id="RU003878"/>
    </source>
</evidence>
<evidence type="ECO:0000313" key="10">
    <source>
        <dbReference type="Proteomes" id="UP000230000"/>
    </source>
</evidence>
<comment type="caution">
    <text evidence="9">The sequence shown here is derived from an EMBL/GenBank/DDBJ whole genome shotgun (WGS) entry which is preliminary data.</text>
</comment>
<sequence length="150" mass="16961">MKKNTFKTISANAATVEHRWYVVDATNQTLGRLCSQIAAILRGKNKPYFTPHVDCGDYVIVINAEKVALTGKKWKTKEYISFTGYPGGQKKESAISLLHRRPEAVIERAVKGMLPKNRLGRQLFRKLFVYAGPEHPHQAQKPEPIQLSTK</sequence>
<dbReference type="InterPro" id="IPR005823">
    <property type="entry name" value="Ribosomal_uL13_bac-type"/>
</dbReference>
<dbReference type="InterPro" id="IPR005822">
    <property type="entry name" value="Ribosomal_uL13"/>
</dbReference>